<dbReference type="GO" id="GO:0000139">
    <property type="term" value="C:Golgi membrane"/>
    <property type="evidence" value="ECO:0007669"/>
    <property type="project" value="UniProtKB-SubCell"/>
</dbReference>
<gene>
    <name evidence="10" type="ORF">OFUS_LOCUS26057</name>
</gene>
<evidence type="ECO:0000256" key="5">
    <source>
        <dbReference type="ARBA" id="ARBA00022968"/>
    </source>
</evidence>
<sequence>MACSFRYKVLAIAILTTAIVLQFSVWRLLRQVTPSGMGVHKRKTEVNLTCDRGFNLKGYSKENRNEDLIIYTEVPKCASTTFMQILSNACDSSKKYSTHYTKPLVIQNLLKVTDLSRRQKFVKTQVLPFTKKPYIFRGHLGFFDFNELGYKQPLFIDLVRDPVERWISLYYYQTSNSALRKRLKLSPDEIKQTLGYCLQFWIRQTNCEGRDVKETAACLNTRPFSGCKGAHIKPIYPEWFSGKYMDINTSMVSIERAKTNIEKYYTFIGITEHFKETLVAMETILPRFKNELSVAYKQKKEKRENVGRNKVRPNNASIAVMKEVLADDYDLYKFILQRFYIHMTCLGVHVGQ</sequence>
<name>A0A8J1TNH9_OWEFU</name>
<keyword evidence="4" id="KW-0812">Transmembrane</keyword>
<keyword evidence="9" id="KW-0325">Glycoprotein</keyword>
<reference evidence="10" key="1">
    <citation type="submission" date="2022-03" db="EMBL/GenBank/DDBJ databases">
        <authorList>
            <person name="Martin C."/>
        </authorList>
    </citation>
    <scope>NUCLEOTIDE SEQUENCE</scope>
</reference>
<dbReference type="OrthoDB" id="10019582at2759"/>
<evidence type="ECO:0000256" key="2">
    <source>
        <dbReference type="ARBA" id="ARBA00010569"/>
    </source>
</evidence>
<evidence type="ECO:0000256" key="8">
    <source>
        <dbReference type="ARBA" id="ARBA00023136"/>
    </source>
</evidence>
<dbReference type="AlphaFoldDB" id="A0A8J1TNH9"/>
<evidence type="ECO:0000313" key="10">
    <source>
        <dbReference type="EMBL" id="CAH1802374.1"/>
    </source>
</evidence>
<evidence type="ECO:0000256" key="4">
    <source>
        <dbReference type="ARBA" id="ARBA00022692"/>
    </source>
</evidence>
<keyword evidence="5" id="KW-0735">Signal-anchor</keyword>
<comment type="caution">
    <text evidence="10">The sequence shown here is derived from an EMBL/GenBank/DDBJ whole genome shotgun (WGS) entry which is preliminary data.</text>
</comment>
<dbReference type="InterPro" id="IPR027417">
    <property type="entry name" value="P-loop_NTPase"/>
</dbReference>
<dbReference type="PANTHER" id="PTHR12129:SF15">
    <property type="entry name" value="URONYL 2-SULFOTRANSFERASE"/>
    <property type="match status" value="1"/>
</dbReference>
<organism evidence="10 11">
    <name type="scientific">Owenia fusiformis</name>
    <name type="common">Polychaete worm</name>
    <dbReference type="NCBI Taxonomy" id="6347"/>
    <lineage>
        <taxon>Eukaryota</taxon>
        <taxon>Metazoa</taxon>
        <taxon>Spiralia</taxon>
        <taxon>Lophotrochozoa</taxon>
        <taxon>Annelida</taxon>
        <taxon>Polychaeta</taxon>
        <taxon>Sedentaria</taxon>
        <taxon>Canalipalpata</taxon>
        <taxon>Sabellida</taxon>
        <taxon>Oweniida</taxon>
        <taxon>Oweniidae</taxon>
        <taxon>Owenia</taxon>
    </lineage>
</organism>
<keyword evidence="7" id="KW-0333">Golgi apparatus</keyword>
<evidence type="ECO:0000256" key="3">
    <source>
        <dbReference type="ARBA" id="ARBA00022679"/>
    </source>
</evidence>
<dbReference type="EMBL" id="CAIIXF020000012">
    <property type="protein sequence ID" value="CAH1802374.1"/>
    <property type="molecule type" value="Genomic_DNA"/>
</dbReference>
<dbReference type="PANTHER" id="PTHR12129">
    <property type="entry name" value="HEPARAN SULFATE 2-O-SULFOTRANSFERASE"/>
    <property type="match status" value="1"/>
</dbReference>
<dbReference type="InterPro" id="IPR007734">
    <property type="entry name" value="Heparan_SO4_2-O-STrfase"/>
</dbReference>
<dbReference type="GO" id="GO:0008146">
    <property type="term" value="F:sulfotransferase activity"/>
    <property type="evidence" value="ECO:0007669"/>
    <property type="project" value="InterPro"/>
</dbReference>
<keyword evidence="11" id="KW-1185">Reference proteome</keyword>
<keyword evidence="3" id="KW-0808">Transferase</keyword>
<comment type="similarity">
    <text evidence="2">Belongs to the sulfotransferase 3 family.</text>
</comment>
<protein>
    <submittedName>
        <fullName evidence="10">Uncharacterized protein</fullName>
    </submittedName>
</protein>
<evidence type="ECO:0000313" key="11">
    <source>
        <dbReference type="Proteomes" id="UP000749559"/>
    </source>
</evidence>
<accession>A0A8J1TNH9</accession>
<comment type="subcellular location">
    <subcellularLocation>
        <location evidence="1">Golgi apparatus membrane</location>
        <topology evidence="1">Single-pass type II membrane protein</topology>
    </subcellularLocation>
</comment>
<dbReference type="Proteomes" id="UP000749559">
    <property type="component" value="Unassembled WGS sequence"/>
</dbReference>
<evidence type="ECO:0000256" key="9">
    <source>
        <dbReference type="ARBA" id="ARBA00023180"/>
    </source>
</evidence>
<evidence type="ECO:0000256" key="7">
    <source>
        <dbReference type="ARBA" id="ARBA00023034"/>
    </source>
</evidence>
<dbReference type="Pfam" id="PF03567">
    <property type="entry name" value="Sulfotransfer_2"/>
    <property type="match status" value="1"/>
</dbReference>
<evidence type="ECO:0000256" key="6">
    <source>
        <dbReference type="ARBA" id="ARBA00022989"/>
    </source>
</evidence>
<dbReference type="Gene3D" id="3.40.50.300">
    <property type="entry name" value="P-loop containing nucleotide triphosphate hydrolases"/>
    <property type="match status" value="1"/>
</dbReference>
<proteinExistence type="inferred from homology"/>
<dbReference type="SUPFAM" id="SSF52540">
    <property type="entry name" value="P-loop containing nucleoside triphosphate hydrolases"/>
    <property type="match status" value="1"/>
</dbReference>
<evidence type="ECO:0000256" key="1">
    <source>
        <dbReference type="ARBA" id="ARBA00004323"/>
    </source>
</evidence>
<keyword evidence="8" id="KW-0472">Membrane</keyword>
<keyword evidence="6" id="KW-1133">Transmembrane helix</keyword>
<dbReference type="InterPro" id="IPR005331">
    <property type="entry name" value="Sulfotransferase"/>
</dbReference>